<dbReference type="Proteomes" id="UP001634393">
    <property type="component" value="Unassembled WGS sequence"/>
</dbReference>
<keyword evidence="5 7" id="KW-1133">Transmembrane helix</keyword>
<keyword evidence="4 7" id="KW-0187">Copper transport</keyword>
<feature type="transmembrane region" description="Helical" evidence="7">
    <location>
        <begin position="24"/>
        <end position="44"/>
    </location>
</feature>
<organism evidence="8 9">
    <name type="scientific">Penstemon smallii</name>
    <dbReference type="NCBI Taxonomy" id="265156"/>
    <lineage>
        <taxon>Eukaryota</taxon>
        <taxon>Viridiplantae</taxon>
        <taxon>Streptophyta</taxon>
        <taxon>Embryophyta</taxon>
        <taxon>Tracheophyta</taxon>
        <taxon>Spermatophyta</taxon>
        <taxon>Magnoliopsida</taxon>
        <taxon>eudicotyledons</taxon>
        <taxon>Gunneridae</taxon>
        <taxon>Pentapetalae</taxon>
        <taxon>asterids</taxon>
        <taxon>lamiids</taxon>
        <taxon>Lamiales</taxon>
        <taxon>Plantaginaceae</taxon>
        <taxon>Cheloneae</taxon>
        <taxon>Penstemon</taxon>
    </lineage>
</organism>
<comment type="caution">
    <text evidence="8">The sequence shown here is derived from an EMBL/GenBank/DDBJ whole genome shotgun (WGS) entry which is preliminary data.</text>
</comment>
<dbReference type="GO" id="GO:0016020">
    <property type="term" value="C:membrane"/>
    <property type="evidence" value="ECO:0007669"/>
    <property type="project" value="UniProtKB-SubCell"/>
</dbReference>
<evidence type="ECO:0000313" key="8">
    <source>
        <dbReference type="EMBL" id="KAL3838601.1"/>
    </source>
</evidence>
<dbReference type="Pfam" id="PF04145">
    <property type="entry name" value="Ctr"/>
    <property type="match status" value="1"/>
</dbReference>
<evidence type="ECO:0000256" key="5">
    <source>
        <dbReference type="ARBA" id="ARBA00022989"/>
    </source>
</evidence>
<evidence type="ECO:0000256" key="6">
    <source>
        <dbReference type="ARBA" id="ARBA00023136"/>
    </source>
</evidence>
<keyword evidence="6 7" id="KW-0472">Membrane</keyword>
<comment type="similarity">
    <text evidence="2 7">Belongs to the copper transporter (Ctr) (TC 1.A.56) family. SLC31A subfamily.</text>
</comment>
<feature type="transmembrane region" description="Helical" evidence="7">
    <location>
        <begin position="106"/>
        <end position="125"/>
    </location>
</feature>
<evidence type="ECO:0000256" key="2">
    <source>
        <dbReference type="ARBA" id="ARBA00006921"/>
    </source>
</evidence>
<evidence type="ECO:0000256" key="7">
    <source>
        <dbReference type="RuleBase" id="RU367022"/>
    </source>
</evidence>
<keyword evidence="3 7" id="KW-0812">Transmembrane</keyword>
<dbReference type="PANTHER" id="PTHR12483:SF27">
    <property type="entry name" value="COPPER TRANSPORT PROTEIN CTR1"/>
    <property type="match status" value="1"/>
</dbReference>
<gene>
    <name evidence="8" type="ORF">ACJIZ3_023192</name>
</gene>
<dbReference type="EMBL" id="JBJXBP010000003">
    <property type="protein sequence ID" value="KAL3838601.1"/>
    <property type="molecule type" value="Genomic_DNA"/>
</dbReference>
<keyword evidence="7" id="KW-0813">Transport</keyword>
<dbReference type="AlphaFoldDB" id="A0ABD3TPN7"/>
<keyword evidence="7" id="KW-0186">Copper</keyword>
<evidence type="ECO:0000313" key="9">
    <source>
        <dbReference type="Proteomes" id="UP001634393"/>
    </source>
</evidence>
<dbReference type="PANTHER" id="PTHR12483">
    <property type="entry name" value="SOLUTE CARRIER FAMILY 31 COPPER TRANSPORTERS"/>
    <property type="match status" value="1"/>
</dbReference>
<reference evidence="8 9" key="1">
    <citation type="submission" date="2024-12" db="EMBL/GenBank/DDBJ databases">
        <title>The unique morphological basis and parallel evolutionary history of personate flowers in Penstemon.</title>
        <authorList>
            <person name="Depatie T.H."/>
            <person name="Wessinger C.A."/>
        </authorList>
    </citation>
    <scope>NUCLEOTIDE SEQUENCE [LARGE SCALE GENOMIC DNA]</scope>
    <source>
        <strain evidence="8">WTNN_2</strain>
        <tissue evidence="8">Leaf</tissue>
    </source>
</reference>
<proteinExistence type="inferred from homology"/>
<sequence>MMHMTFYWGRKVTILFDSWKTDSWLSYFISLFACFLISAFYQYMEDRRLRFKLLSRFKNSSPPSSGIGAPLLLTKFSGAPSRFAGSILFGLNSAIGYLLMLAVMSFNAGVFIAVVVGLAVGYLIFRSGDDTDLVIVDNPWSIQISISWDPYNYIRIAMLLDSRLTISAAIPTSRTEKI</sequence>
<feature type="transmembrane region" description="Helical" evidence="7">
    <location>
        <begin position="83"/>
        <end position="100"/>
    </location>
</feature>
<accession>A0ABD3TPN7</accession>
<name>A0ABD3TPN7_9LAMI</name>
<evidence type="ECO:0000256" key="1">
    <source>
        <dbReference type="ARBA" id="ARBA00004141"/>
    </source>
</evidence>
<keyword evidence="9" id="KW-1185">Reference proteome</keyword>
<dbReference type="InterPro" id="IPR007274">
    <property type="entry name" value="Cop_transporter"/>
</dbReference>
<dbReference type="GO" id="GO:0005375">
    <property type="term" value="F:copper ion transmembrane transporter activity"/>
    <property type="evidence" value="ECO:0007669"/>
    <property type="project" value="UniProtKB-UniRule"/>
</dbReference>
<keyword evidence="7" id="KW-0406">Ion transport</keyword>
<evidence type="ECO:0000256" key="4">
    <source>
        <dbReference type="ARBA" id="ARBA00022796"/>
    </source>
</evidence>
<protein>
    <recommendedName>
        <fullName evidence="7">Copper transport protein</fullName>
    </recommendedName>
</protein>
<evidence type="ECO:0000256" key="3">
    <source>
        <dbReference type="ARBA" id="ARBA00022692"/>
    </source>
</evidence>
<comment type="subcellular location">
    <subcellularLocation>
        <location evidence="1 7">Membrane</location>
        <topology evidence="1 7">Multi-pass membrane protein</topology>
    </subcellularLocation>
</comment>